<organism evidence="2 3">
    <name type="scientific">Aspergillus ellipticus CBS 707.79</name>
    <dbReference type="NCBI Taxonomy" id="1448320"/>
    <lineage>
        <taxon>Eukaryota</taxon>
        <taxon>Fungi</taxon>
        <taxon>Dikarya</taxon>
        <taxon>Ascomycota</taxon>
        <taxon>Pezizomycotina</taxon>
        <taxon>Eurotiomycetes</taxon>
        <taxon>Eurotiomycetidae</taxon>
        <taxon>Eurotiales</taxon>
        <taxon>Aspergillaceae</taxon>
        <taxon>Aspergillus</taxon>
        <taxon>Aspergillus subgen. Circumdati</taxon>
    </lineage>
</organism>
<dbReference type="AlphaFoldDB" id="A0A319DE91"/>
<sequence>MPNPWQAPEAKELHPPSKPQSKRSFEKDLKRISSAFVHHKEGQISVKLNSEYRTEETVGIALAQRLYRLQLEQQRAQDREKRGREGGARPRPTRQPPNPSTRKSRPSVNCTGSTTFAWGKYARRSPSTWYVLHFMVFRRYRDKFNHTRQWGNEQQLCANMGDCCGRSCGCRKKPLHSYIWPETDQDTSKTEGKIAGVYGHCTAECACCIQFRQCYMPHRKLPDSTTTLLR</sequence>
<proteinExistence type="predicted"/>
<dbReference type="VEuPathDB" id="FungiDB:BO71DRAFT_198942"/>
<accession>A0A319DE91</accession>
<dbReference type="Proteomes" id="UP000247810">
    <property type="component" value="Unassembled WGS sequence"/>
</dbReference>
<feature type="compositionally biased region" description="Basic and acidic residues" evidence="1">
    <location>
        <begin position="75"/>
        <end position="88"/>
    </location>
</feature>
<gene>
    <name evidence="2" type="ORF">BO71DRAFT_198942</name>
</gene>
<name>A0A319DE91_9EURO</name>
<reference evidence="2 3" key="1">
    <citation type="submission" date="2018-02" db="EMBL/GenBank/DDBJ databases">
        <title>The genomes of Aspergillus section Nigri reveals drivers in fungal speciation.</title>
        <authorList>
            <consortium name="DOE Joint Genome Institute"/>
            <person name="Vesth T.C."/>
            <person name="Nybo J."/>
            <person name="Theobald S."/>
            <person name="Brandl J."/>
            <person name="Frisvad J.C."/>
            <person name="Nielsen K.F."/>
            <person name="Lyhne E.K."/>
            <person name="Kogle M.E."/>
            <person name="Kuo A."/>
            <person name="Riley R."/>
            <person name="Clum A."/>
            <person name="Nolan M."/>
            <person name="Lipzen A."/>
            <person name="Salamov A."/>
            <person name="Henrissat B."/>
            <person name="Wiebenga A."/>
            <person name="De vries R.P."/>
            <person name="Grigoriev I.V."/>
            <person name="Mortensen U.H."/>
            <person name="Andersen M.R."/>
            <person name="Baker S.E."/>
        </authorList>
    </citation>
    <scope>NUCLEOTIDE SEQUENCE [LARGE SCALE GENOMIC DNA]</scope>
    <source>
        <strain evidence="2 3">CBS 707.79</strain>
    </source>
</reference>
<feature type="region of interest" description="Disordered" evidence="1">
    <location>
        <begin position="1"/>
        <end position="30"/>
    </location>
</feature>
<evidence type="ECO:0000313" key="2">
    <source>
        <dbReference type="EMBL" id="PYH95709.1"/>
    </source>
</evidence>
<evidence type="ECO:0000313" key="3">
    <source>
        <dbReference type="Proteomes" id="UP000247810"/>
    </source>
</evidence>
<keyword evidence="3" id="KW-1185">Reference proteome</keyword>
<evidence type="ECO:0000256" key="1">
    <source>
        <dbReference type="SAM" id="MobiDB-lite"/>
    </source>
</evidence>
<dbReference type="EMBL" id="KZ825849">
    <property type="protein sequence ID" value="PYH95709.1"/>
    <property type="molecule type" value="Genomic_DNA"/>
</dbReference>
<dbReference type="STRING" id="1448320.A0A319DE91"/>
<dbReference type="OrthoDB" id="4467841at2759"/>
<feature type="region of interest" description="Disordered" evidence="1">
    <location>
        <begin position="73"/>
        <end position="108"/>
    </location>
</feature>
<protein>
    <submittedName>
        <fullName evidence="2">Uncharacterized protein</fullName>
    </submittedName>
</protein>